<evidence type="ECO:0000313" key="9">
    <source>
        <dbReference type="EMBL" id="NKZ24254.1"/>
    </source>
</evidence>
<evidence type="ECO:0000259" key="8">
    <source>
        <dbReference type="Pfam" id="PF09335"/>
    </source>
</evidence>
<comment type="caution">
    <text evidence="9">The sequence shown here is derived from an EMBL/GenBank/DDBJ whole genome shotgun (WGS) entry which is preliminary data.</text>
</comment>
<dbReference type="PANTHER" id="PTHR30353">
    <property type="entry name" value="INNER MEMBRANE PROTEIN DEDA-RELATED"/>
    <property type="match status" value="1"/>
</dbReference>
<dbReference type="RefSeq" id="WP_168722054.1">
    <property type="nucleotide sequence ID" value="NZ_JAAXPN010000005.1"/>
</dbReference>
<keyword evidence="6 7" id="KW-0472">Membrane</keyword>
<proteinExistence type="inferred from homology"/>
<accession>A0A7X6N445</accession>
<evidence type="ECO:0000256" key="2">
    <source>
        <dbReference type="ARBA" id="ARBA00010792"/>
    </source>
</evidence>
<evidence type="ECO:0000256" key="1">
    <source>
        <dbReference type="ARBA" id="ARBA00004651"/>
    </source>
</evidence>
<feature type="domain" description="VTT" evidence="8">
    <location>
        <begin position="46"/>
        <end position="174"/>
    </location>
</feature>
<protein>
    <submittedName>
        <fullName evidence="9">Cytochrome O ubiquinol oxidase</fullName>
    </submittedName>
</protein>
<feature type="transmembrane region" description="Helical" evidence="7">
    <location>
        <begin position="66"/>
        <end position="89"/>
    </location>
</feature>
<feature type="transmembrane region" description="Helical" evidence="7">
    <location>
        <begin position="188"/>
        <end position="206"/>
    </location>
</feature>
<dbReference type="PANTHER" id="PTHR30353:SF0">
    <property type="entry name" value="TRANSMEMBRANE PROTEIN"/>
    <property type="match status" value="1"/>
</dbReference>
<keyword evidence="10" id="KW-1185">Reference proteome</keyword>
<evidence type="ECO:0000313" key="10">
    <source>
        <dbReference type="Proteomes" id="UP000549765"/>
    </source>
</evidence>
<dbReference type="Pfam" id="PF09335">
    <property type="entry name" value="VTT_dom"/>
    <property type="match status" value="1"/>
</dbReference>
<dbReference type="AlphaFoldDB" id="A0A7X6N445"/>
<dbReference type="Proteomes" id="UP000549765">
    <property type="component" value="Unassembled WGS sequence"/>
</dbReference>
<evidence type="ECO:0000256" key="4">
    <source>
        <dbReference type="ARBA" id="ARBA00022692"/>
    </source>
</evidence>
<evidence type="ECO:0000256" key="6">
    <source>
        <dbReference type="ARBA" id="ARBA00023136"/>
    </source>
</evidence>
<organism evidence="9 10">
    <name type="scientific">Periweissella fabalis</name>
    <dbReference type="NCBI Taxonomy" id="1070421"/>
    <lineage>
        <taxon>Bacteria</taxon>
        <taxon>Bacillati</taxon>
        <taxon>Bacillota</taxon>
        <taxon>Bacilli</taxon>
        <taxon>Lactobacillales</taxon>
        <taxon>Lactobacillaceae</taxon>
        <taxon>Periweissella</taxon>
    </lineage>
</organism>
<keyword evidence="4 7" id="KW-0812">Transmembrane</keyword>
<feature type="transmembrane region" description="Helical" evidence="7">
    <location>
        <begin position="154"/>
        <end position="176"/>
    </location>
</feature>
<evidence type="ECO:0000256" key="7">
    <source>
        <dbReference type="RuleBase" id="RU367016"/>
    </source>
</evidence>
<dbReference type="InterPro" id="IPR032816">
    <property type="entry name" value="VTT_dom"/>
</dbReference>
<keyword evidence="5 7" id="KW-1133">Transmembrane helix</keyword>
<evidence type="ECO:0000256" key="5">
    <source>
        <dbReference type="ARBA" id="ARBA00022989"/>
    </source>
</evidence>
<feature type="transmembrane region" description="Helical" evidence="7">
    <location>
        <begin position="25"/>
        <end position="46"/>
    </location>
</feature>
<name>A0A7X6N445_9LACO</name>
<comment type="subcellular location">
    <subcellularLocation>
        <location evidence="1 7">Cell membrane</location>
        <topology evidence="1 7">Multi-pass membrane protein</topology>
    </subcellularLocation>
</comment>
<reference evidence="9 10" key="1">
    <citation type="submission" date="2020-04" db="EMBL/GenBank/DDBJ databases">
        <title>MicrobeNet Type strains.</title>
        <authorList>
            <person name="Nicholson A.C."/>
        </authorList>
    </citation>
    <scope>NUCLEOTIDE SEQUENCE [LARGE SCALE GENOMIC DNA]</scope>
    <source>
        <strain evidence="9 10">CCUG 61472</strain>
    </source>
</reference>
<keyword evidence="3 7" id="KW-1003">Cell membrane</keyword>
<gene>
    <name evidence="9" type="ORF">HF964_05495</name>
</gene>
<sequence length="216" mass="24048">MSYLIDFILHIDKHVIQIVTQFGNWTYAILFAIIFIETGAVILPFLPGDSLLFAAGAISANPIYHLNPWLFALLFWIAALSGDSLNYFIGKYIGHAMMDHHILGRFIKRESVQKSEAFFAKYGAIAIIFARYLPIIRTFAPFVAANSGVEYKLFLKYSIIGATTWTIIGTGAGYFFGNIPFVQNHFSAVIFGIIIVTLLPAVIAGVRSKFSKNKVN</sequence>
<comment type="similarity">
    <text evidence="2 7">Belongs to the DedA family.</text>
</comment>
<dbReference type="EMBL" id="JAAXPN010000005">
    <property type="protein sequence ID" value="NKZ24254.1"/>
    <property type="molecule type" value="Genomic_DNA"/>
</dbReference>
<dbReference type="InterPro" id="IPR032818">
    <property type="entry name" value="DedA-like"/>
</dbReference>
<dbReference type="GO" id="GO:0005886">
    <property type="term" value="C:plasma membrane"/>
    <property type="evidence" value="ECO:0007669"/>
    <property type="project" value="UniProtKB-SubCell"/>
</dbReference>
<evidence type="ECO:0000256" key="3">
    <source>
        <dbReference type="ARBA" id="ARBA00022475"/>
    </source>
</evidence>